<evidence type="ECO:0000256" key="15">
    <source>
        <dbReference type="SAM" id="MobiDB-lite"/>
    </source>
</evidence>
<evidence type="ECO:0000256" key="10">
    <source>
        <dbReference type="ARBA" id="ARBA00022956"/>
    </source>
</evidence>
<dbReference type="Gene3D" id="1.20.5.250">
    <property type="match status" value="1"/>
</dbReference>
<comment type="function">
    <text evidence="1">Antenna complexes are light-harvesting systems, which transfer the excitation energy to the reaction centers.</text>
</comment>
<evidence type="ECO:0000256" key="6">
    <source>
        <dbReference type="ARBA" id="ARBA00022549"/>
    </source>
</evidence>
<dbReference type="SUPFAM" id="SSF56918">
    <property type="entry name" value="Light-harvesting complex subunits"/>
    <property type="match status" value="1"/>
</dbReference>
<dbReference type="InterPro" id="IPR035889">
    <property type="entry name" value="Light-harvesting_complex"/>
</dbReference>
<comment type="similarity">
    <text evidence="3">Belongs to the antenna complex beta subunit family.</text>
</comment>
<comment type="caution">
    <text evidence="18">The sequence shown here is derived from an EMBL/GenBank/DDBJ whole genome shotgun (WGS) entry which is preliminary data.</text>
</comment>
<dbReference type="GO" id="GO:0042314">
    <property type="term" value="F:bacteriochlorophyll binding"/>
    <property type="evidence" value="ECO:0007669"/>
    <property type="project" value="UniProtKB-KW"/>
</dbReference>
<keyword evidence="14" id="KW-0437">Light-harvesting polypeptide</keyword>
<evidence type="ECO:0000256" key="5">
    <source>
        <dbReference type="ARBA" id="ARBA00022494"/>
    </source>
</evidence>
<evidence type="ECO:0000256" key="1">
    <source>
        <dbReference type="ARBA" id="ARBA00002455"/>
    </source>
</evidence>
<evidence type="ECO:0000256" key="3">
    <source>
        <dbReference type="ARBA" id="ARBA00011052"/>
    </source>
</evidence>
<evidence type="ECO:0000259" key="17">
    <source>
        <dbReference type="Pfam" id="PF00556"/>
    </source>
</evidence>
<keyword evidence="4" id="KW-1003">Cell membrane</keyword>
<dbReference type="GO" id="GO:0005886">
    <property type="term" value="C:plasma membrane"/>
    <property type="evidence" value="ECO:0007669"/>
    <property type="project" value="UniProtKB-SubCell"/>
</dbReference>
<feature type="transmembrane region" description="Helical" evidence="16">
    <location>
        <begin position="89"/>
        <end position="109"/>
    </location>
</feature>
<dbReference type="PRINTS" id="PR00674">
    <property type="entry name" value="LIGHTHARVSTB"/>
</dbReference>
<evidence type="ECO:0000256" key="12">
    <source>
        <dbReference type="ARBA" id="ARBA00022991"/>
    </source>
</evidence>
<evidence type="ECO:0000256" key="4">
    <source>
        <dbReference type="ARBA" id="ARBA00022475"/>
    </source>
</evidence>
<sequence length="110" mass="11688">MHRAERLAPASVLAKSTPVAQILGGDLGTTRMEANSMAGQQSPASTPTGGKARGQAKPVVAQQQPQEKSLSGLTPEQAKEFHEQFKVTYTAYVGIAALVHLFVIASNPWF</sequence>
<feature type="domain" description="Antenna complex alpha/beta subunit" evidence="17">
    <location>
        <begin position="76"/>
        <end position="110"/>
    </location>
</feature>
<keyword evidence="13 16" id="KW-0472">Membrane</keyword>
<evidence type="ECO:0000256" key="9">
    <source>
        <dbReference type="ARBA" id="ARBA00022842"/>
    </source>
</evidence>
<keyword evidence="11 16" id="KW-1133">Transmembrane helix</keyword>
<dbReference type="InterPro" id="IPR023623">
    <property type="entry name" value="Antenna_beta_CS"/>
</dbReference>
<accession>A0A495VGU9</accession>
<dbReference type="InterPro" id="IPR023624">
    <property type="entry name" value="Antenna_beta_dom_sf"/>
</dbReference>
<dbReference type="InterPro" id="IPR002362">
    <property type="entry name" value="LHB-1/5"/>
</dbReference>
<keyword evidence="6" id="KW-0042">Antenna complex</keyword>
<name>A0A495VGU9_9GAMM</name>
<evidence type="ECO:0000256" key="16">
    <source>
        <dbReference type="SAM" id="Phobius"/>
    </source>
</evidence>
<keyword evidence="5" id="KW-0148">Chlorophyll</keyword>
<dbReference type="GO" id="GO:0030077">
    <property type="term" value="C:plasma membrane light-harvesting complex"/>
    <property type="evidence" value="ECO:0007669"/>
    <property type="project" value="InterPro"/>
</dbReference>
<keyword evidence="7 16" id="KW-0812">Transmembrane</keyword>
<dbReference type="GO" id="GO:0019684">
    <property type="term" value="P:photosynthesis, light reaction"/>
    <property type="evidence" value="ECO:0007669"/>
    <property type="project" value="InterPro"/>
</dbReference>
<keyword evidence="10" id="KW-0076">Bacteriochlorophyll</keyword>
<dbReference type="PROSITE" id="PS00969">
    <property type="entry name" value="ANTENNA_COMP_BETA"/>
    <property type="match status" value="1"/>
</dbReference>
<dbReference type="AlphaFoldDB" id="A0A495VGU9"/>
<organism evidence="18 19">
    <name type="scientific">Thiocapsa rosea</name>
    <dbReference type="NCBI Taxonomy" id="69360"/>
    <lineage>
        <taxon>Bacteria</taxon>
        <taxon>Pseudomonadati</taxon>
        <taxon>Pseudomonadota</taxon>
        <taxon>Gammaproteobacteria</taxon>
        <taxon>Chromatiales</taxon>
        <taxon>Chromatiaceae</taxon>
        <taxon>Thiocapsa</taxon>
    </lineage>
</organism>
<evidence type="ECO:0000256" key="11">
    <source>
        <dbReference type="ARBA" id="ARBA00022989"/>
    </source>
</evidence>
<feature type="compositionally biased region" description="Low complexity" evidence="15">
    <location>
        <begin position="55"/>
        <end position="68"/>
    </location>
</feature>
<protein>
    <submittedName>
        <fullName evidence="18">Antenna complex alpha/beta subunit</fullName>
    </submittedName>
</protein>
<proteinExistence type="inferred from homology"/>
<evidence type="ECO:0000313" key="19">
    <source>
        <dbReference type="Proteomes" id="UP000274556"/>
    </source>
</evidence>
<dbReference type="GO" id="GO:0046872">
    <property type="term" value="F:metal ion binding"/>
    <property type="evidence" value="ECO:0007669"/>
    <property type="project" value="UniProtKB-KW"/>
</dbReference>
<keyword evidence="8" id="KW-0479">Metal-binding</keyword>
<evidence type="ECO:0000256" key="14">
    <source>
        <dbReference type="ARBA" id="ARBA00023243"/>
    </source>
</evidence>
<dbReference type="InterPro" id="IPR000066">
    <property type="entry name" value="Antenna_a/b"/>
</dbReference>
<evidence type="ECO:0000256" key="7">
    <source>
        <dbReference type="ARBA" id="ARBA00022692"/>
    </source>
</evidence>
<keyword evidence="9" id="KW-0460">Magnesium</keyword>
<reference evidence="18 19" key="1">
    <citation type="submission" date="2018-10" db="EMBL/GenBank/DDBJ databases">
        <title>Genomic Encyclopedia of Archaeal and Bacterial Type Strains, Phase II (KMG-II): from individual species to whole genera.</title>
        <authorList>
            <person name="Goeker M."/>
        </authorList>
    </citation>
    <scope>NUCLEOTIDE SEQUENCE [LARGE SCALE GENOMIC DNA]</scope>
    <source>
        <strain evidence="18 19">DSM 235</strain>
    </source>
</reference>
<evidence type="ECO:0000313" key="18">
    <source>
        <dbReference type="EMBL" id="RKT47687.1"/>
    </source>
</evidence>
<dbReference type="EMBL" id="RBXL01000001">
    <property type="protein sequence ID" value="RKT47687.1"/>
    <property type="molecule type" value="Genomic_DNA"/>
</dbReference>
<keyword evidence="12" id="KW-0157">Chromophore</keyword>
<dbReference type="Pfam" id="PF00556">
    <property type="entry name" value="LHC"/>
    <property type="match status" value="1"/>
</dbReference>
<evidence type="ECO:0000256" key="13">
    <source>
        <dbReference type="ARBA" id="ARBA00023136"/>
    </source>
</evidence>
<evidence type="ECO:0000256" key="2">
    <source>
        <dbReference type="ARBA" id="ARBA00004249"/>
    </source>
</evidence>
<keyword evidence="19" id="KW-1185">Reference proteome</keyword>
<gene>
    <name evidence="18" type="ORF">BDD21_5291</name>
</gene>
<evidence type="ECO:0000256" key="8">
    <source>
        <dbReference type="ARBA" id="ARBA00022723"/>
    </source>
</evidence>
<feature type="compositionally biased region" description="Polar residues" evidence="15">
    <location>
        <begin position="37"/>
        <end position="48"/>
    </location>
</feature>
<feature type="region of interest" description="Disordered" evidence="15">
    <location>
        <begin position="27"/>
        <end position="75"/>
    </location>
</feature>
<comment type="subcellular location">
    <subcellularLocation>
        <location evidence="2">Cell inner membrane</location>
        <topology evidence="2">Single-pass type II membrane protein</topology>
    </subcellularLocation>
</comment>
<dbReference type="Proteomes" id="UP000274556">
    <property type="component" value="Unassembled WGS sequence"/>
</dbReference>